<comment type="caution">
    <text evidence="1">The sequence shown here is derived from an EMBL/GenBank/DDBJ whole genome shotgun (WGS) entry which is preliminary data.</text>
</comment>
<accession>A0ACC1HDZ7</accession>
<proteinExistence type="predicted"/>
<dbReference type="EMBL" id="JAMZIH010005684">
    <property type="protein sequence ID" value="KAJ1674789.1"/>
    <property type="molecule type" value="Genomic_DNA"/>
</dbReference>
<evidence type="ECO:0000313" key="1">
    <source>
        <dbReference type="EMBL" id="KAJ1674789.1"/>
    </source>
</evidence>
<sequence length="131" mass="14074">MPGTPRTPRRVQQPSLLTFFGSPAANSVKSANRNNLPLLQEGNVAKPSQSQQSSQETIAMLDEEDLAMLDDIENSARATRSTIKVPSLSKSFAQSSSSSDKLLIQKLSGRGSGSKGRGVKRIIQADSEDED</sequence>
<gene>
    <name evidence="1" type="ORF">EV182_002555</name>
</gene>
<protein>
    <submittedName>
        <fullName evidence="1">Uncharacterized protein</fullName>
    </submittedName>
</protein>
<evidence type="ECO:0000313" key="2">
    <source>
        <dbReference type="Proteomes" id="UP001145114"/>
    </source>
</evidence>
<feature type="non-terminal residue" evidence="1">
    <location>
        <position position="131"/>
    </location>
</feature>
<keyword evidence="2" id="KW-1185">Reference proteome</keyword>
<name>A0ACC1HDZ7_9FUNG</name>
<reference evidence="1" key="1">
    <citation type="submission" date="2022-06" db="EMBL/GenBank/DDBJ databases">
        <title>Phylogenomic reconstructions and comparative analyses of Kickxellomycotina fungi.</title>
        <authorList>
            <person name="Reynolds N.K."/>
            <person name="Stajich J.E."/>
            <person name="Barry K."/>
            <person name="Grigoriev I.V."/>
            <person name="Crous P."/>
            <person name="Smith M.E."/>
        </authorList>
    </citation>
    <scope>NUCLEOTIDE SEQUENCE</scope>
    <source>
        <strain evidence="1">RSA 2271</strain>
    </source>
</reference>
<organism evidence="1 2">
    <name type="scientific">Spiromyces aspiralis</name>
    <dbReference type="NCBI Taxonomy" id="68401"/>
    <lineage>
        <taxon>Eukaryota</taxon>
        <taxon>Fungi</taxon>
        <taxon>Fungi incertae sedis</taxon>
        <taxon>Zoopagomycota</taxon>
        <taxon>Kickxellomycotina</taxon>
        <taxon>Kickxellomycetes</taxon>
        <taxon>Kickxellales</taxon>
        <taxon>Kickxellaceae</taxon>
        <taxon>Spiromyces</taxon>
    </lineage>
</organism>
<dbReference type="Proteomes" id="UP001145114">
    <property type="component" value="Unassembled WGS sequence"/>
</dbReference>